<feature type="compositionally biased region" description="Basic residues" evidence="1">
    <location>
        <begin position="95"/>
        <end position="116"/>
    </location>
</feature>
<feature type="compositionally biased region" description="Polar residues" evidence="1">
    <location>
        <begin position="251"/>
        <end position="261"/>
    </location>
</feature>
<dbReference type="Proteomes" id="UP000218209">
    <property type="component" value="Unassembled WGS sequence"/>
</dbReference>
<name>A0A1X6NZN1_PORUM</name>
<reference evidence="2 3" key="1">
    <citation type="submission" date="2017-03" db="EMBL/GenBank/DDBJ databases">
        <title>WGS assembly of Porphyra umbilicalis.</title>
        <authorList>
            <person name="Brawley S.H."/>
            <person name="Blouin N.A."/>
            <person name="Ficko-Blean E."/>
            <person name="Wheeler G.L."/>
            <person name="Lohr M."/>
            <person name="Goodson H.V."/>
            <person name="Jenkins J.W."/>
            <person name="Blaby-Haas C.E."/>
            <person name="Helliwell K.E."/>
            <person name="Chan C."/>
            <person name="Marriage T."/>
            <person name="Bhattacharya D."/>
            <person name="Klein A.S."/>
            <person name="Badis Y."/>
            <person name="Brodie J."/>
            <person name="Cao Y."/>
            <person name="Collen J."/>
            <person name="Dittami S.M."/>
            <person name="Gachon C.M."/>
            <person name="Green B.R."/>
            <person name="Karpowicz S."/>
            <person name="Kim J.W."/>
            <person name="Kudahl U."/>
            <person name="Lin S."/>
            <person name="Michel G."/>
            <person name="Mittag M."/>
            <person name="Olson B.J."/>
            <person name="Pangilinan J."/>
            <person name="Peng Y."/>
            <person name="Qiu H."/>
            <person name="Shu S."/>
            <person name="Singer J.T."/>
            <person name="Smith A.G."/>
            <person name="Sprecher B.N."/>
            <person name="Wagner V."/>
            <person name="Wang W."/>
            <person name="Wang Z.-Y."/>
            <person name="Yan J."/>
            <person name="Yarish C."/>
            <person name="Zoeuner-Riek S."/>
            <person name="Zhuang Y."/>
            <person name="Zou Y."/>
            <person name="Lindquist E.A."/>
            <person name="Grimwood J."/>
            <person name="Barry K."/>
            <person name="Rokhsar D.S."/>
            <person name="Schmutz J."/>
            <person name="Stiller J.W."/>
            <person name="Grossman A.R."/>
            <person name="Prochnik S.E."/>
        </authorList>
    </citation>
    <scope>NUCLEOTIDE SEQUENCE [LARGE SCALE GENOMIC DNA]</scope>
    <source>
        <strain evidence="2">4086291</strain>
    </source>
</reference>
<organism evidence="2 3">
    <name type="scientific">Porphyra umbilicalis</name>
    <name type="common">Purple laver</name>
    <name type="synonym">Red alga</name>
    <dbReference type="NCBI Taxonomy" id="2786"/>
    <lineage>
        <taxon>Eukaryota</taxon>
        <taxon>Rhodophyta</taxon>
        <taxon>Bangiophyceae</taxon>
        <taxon>Bangiales</taxon>
        <taxon>Bangiaceae</taxon>
        <taxon>Porphyra</taxon>
    </lineage>
</organism>
<feature type="region of interest" description="Disordered" evidence="1">
    <location>
        <begin position="518"/>
        <end position="538"/>
    </location>
</feature>
<sequence length="1634" mass="173979">MAMRLPVTGRESASVCGRCAEHRGSRARRDMPRRLWKWTEGEEAHRDKIEERGWTIQEGENKKALQLAEGGMKRAVDSALRRRRGLHDVRDVRPQSRRHHTCRRRRRSRHCQKRHLPSSPPSQTCSVLLAAGGCPEQRRHDILRRRVEDQLPSDVVLVRRQEDGSGQGHLAVGLHTDTCHFGYHLSHLCGRKKTESGDGQFHLHLFFHSSVFTTTPDASSVRRSTTGVHGGHSASSINSCRLLSARDNSTVRTPPIASTISPAHPTRGRSGSRVEAPVHGDSDSATMDRVRLEVLKLDGSDTRRLRFDDRRRFDTCSRRCARRGLRCVTTRSVGGRRGCRGNGRKAERCARHGAAAARVSSVERRCLDHRGQSGSLVRRLVSPPFCRAHVKSKPLDLHLSAVPKKRTEFTGRRLSVLWGLTNTRGAPEHPSPNLALSPLHSNKKRLMDMAIDLLTARQHHADIQRWRLKNRATMRSTPKGNFPWYSNTLVTSATGSEAATQPYRYSITAARLSASRSSALSDSGKPCPTKAATASPTSVGVKRRKSATCCASTSGKPEGDGAAATVALSPSLETVAAAAPRQSLPPVFAPVTTSSAASGAFGLAASPVAAGDESLAARLPLLPASAAAPPIASSLTHCCQAASATALSFTAASDASATTPSLPARSDARIDVSRRFGRVGDRVVIARRVGRVGDRVIVARPVCFVVDRVVFARPVGLVVDRVVLTGRVGLAVNRVVVARRVGRVGDRVVVVRPVCVVVIRVVAARPVGLAVNRDVVARRVGLVVDRVFVTRRVGLAVNRVVVARRVGSAVNRVVVARRIGRVGDSVVVARRVGLAVNRFVVTSRVRLAVNRVVVARRVGRVGDRFVVARPVCVVVNRVVAARPVGIAVNRVVVARRVGFVADRVFVTRRVGLAVNRVVVARRVGLAVNRVVVPRRVGLVVDRVVVTRHFGLAVNRVVVARCVGLAVNGVVVALPANRAVDGPTRCKVTSPTARGVPKRKCQECLTATPNVSRSVAAALASIGFIKTRDVPLSNGAQFSHSDRHTMEKGEGKTGVRRMGQLTNSRNPLRPTACRQECGEIGETIGETTRLVGVPEHRSRVVSIPVPHSGVVAPHPRGSQPARRTDNTICGLATITGFLPRRSHRLFPVQPPMAPHGGTAVSVGGHCRGGRPPRAPALSTTSPSSFISIVSRSIIRRSVGRGRRAAVSFWADEADGPEAPESLKMLSRRAAAVRSDSDGSDAVATALMQHRRRWYGGTPSRPDQNGVLHVRLRPALTRELAASLAALQAVARADVTRAVGVKAEAAVAAATRSASSSRADVEAAMAADERAFLAFRAAEADAAKAVEAAAAACSAAAAASVAAGAAAAAADATAAAAAAVDEFSTTSTGVYFSPVSDFERHIAATDTTARPTAWGPHSAPAAIITPPPPTSGGYRWRRRTPLAGAGPFSVALSTRKGGIATPPWPPAAELCGDATTAAVGRRHDATEAAVPAVVAVAATQWVTTTTPTASKTCSRERRSTSTPSPPTSACIPVDKQGRRGDRGEQRPVDDSVCGRDVDGGIETDEAGGRVHGVDVAVPGGAWPFLWECRGGHEDLTGTDVVLDGTAVRCASSWHRVQCVCCPAPQAERLCSVLWTC</sequence>
<feature type="region of interest" description="Disordered" evidence="1">
    <location>
        <begin position="251"/>
        <end position="283"/>
    </location>
</feature>
<evidence type="ECO:0000313" key="2">
    <source>
        <dbReference type="EMBL" id="OSX74064.1"/>
    </source>
</evidence>
<dbReference type="EMBL" id="KV918965">
    <property type="protein sequence ID" value="OSX74064.1"/>
    <property type="molecule type" value="Genomic_DNA"/>
</dbReference>
<feature type="compositionally biased region" description="Basic and acidic residues" evidence="1">
    <location>
        <begin position="1039"/>
        <end position="1052"/>
    </location>
</feature>
<feature type="region of interest" description="Disordered" evidence="1">
    <location>
        <begin position="91"/>
        <end position="122"/>
    </location>
</feature>
<feature type="compositionally biased region" description="Basic and acidic residues" evidence="1">
    <location>
        <begin position="1533"/>
        <end position="1556"/>
    </location>
</feature>
<proteinExistence type="predicted"/>
<feature type="region of interest" description="Disordered" evidence="1">
    <location>
        <begin position="1503"/>
        <end position="1564"/>
    </location>
</feature>
<evidence type="ECO:0000313" key="3">
    <source>
        <dbReference type="Proteomes" id="UP000218209"/>
    </source>
</evidence>
<gene>
    <name evidence="2" type="ORF">BU14_0311s0005</name>
</gene>
<evidence type="ECO:0000256" key="1">
    <source>
        <dbReference type="SAM" id="MobiDB-lite"/>
    </source>
</evidence>
<keyword evidence="3" id="KW-1185">Reference proteome</keyword>
<feature type="region of interest" description="Disordered" evidence="1">
    <location>
        <begin position="1407"/>
        <end position="1437"/>
    </location>
</feature>
<accession>A0A1X6NZN1</accession>
<protein>
    <submittedName>
        <fullName evidence="2">Uncharacterized protein</fullName>
    </submittedName>
</protein>
<feature type="region of interest" description="Disordered" evidence="1">
    <location>
        <begin position="1034"/>
        <end position="1053"/>
    </location>
</feature>